<sequence length="860" mass="95772">MRKQREIQAQKELEMQKLFEENRLSKDEMKYRQHLVEEKECKTEAINLAKTIVKKTTKRRDLYSNVLDKLFVDAGLMCEVNESDLFSLSEEEAEAKKEWLFSMLNKTTTVLISSPILPALANHGLFNCLMKDGSTPISKIPAHTPMTLATLMSPTAVSSYGNQISCQRGFLCSETTLKKKRKQAEKKGIKPEGSALSSQPREVLSDSLPISNECHFIHVHCGNLLSPYSAHVYSAGSRTDVFMNEVAAPDICCIGYQELKCSGGIGVSCAMFPSTMFIASNLEFIVDDVDEHEQLGIIPREQAKHLAPSDVAASAESSTSSIDRIMREVRGIAGFSSVLTHLPGGMVEGGIELPDKDKEEFHRPLNQGIYESYVNKTPPLMSHAWKYPQTLSYRIQAYKEQVHGSKSGTDPSSQGSKPSSKLSKSIQTLVSSKWERKPWKYGFVYLTHPLVRVHENVFRAFIISSLNETIAFASFISPVATTELSTLSQSKIVSVNSDIISVVINTADICDECLSTEERRRVRLVFLCDGISNKDVVDLIQSELTCDNLFVSVTAVPSLCDCLLNDELRGRHDETIPMHRAKERSSRYGPKDPSAPERTSIELESIGFVGRKGEKSVTQLHSSHLPFNSKCYTPFLPSTRCNVNYSSQITAFLTQSIFVQTDLGDIPKELTQEEKDQEAALGVKERMKKQRERDEKKHRLLGFIDQPTFISMRDPSIFPVLSVVPLIPYSELSPISSTPPLVHSPIPAQYLSSILYSSHLPSPKTCTPSHISLSHFMHSFLPFSIPKNLAQQHLPTTLFDAINPMSDRVLFKKSGLGSRKKSLLTQASQSLLTFSLPIPSLLSVPTALPSYLNSLLLLSM</sequence>
<feature type="non-terminal residue" evidence="2">
    <location>
        <position position="860"/>
    </location>
</feature>
<evidence type="ECO:0000313" key="2">
    <source>
        <dbReference type="EMBL" id="GKT13127.1"/>
    </source>
</evidence>
<evidence type="ECO:0000256" key="1">
    <source>
        <dbReference type="SAM" id="MobiDB-lite"/>
    </source>
</evidence>
<reference evidence="2" key="1">
    <citation type="submission" date="2022-03" db="EMBL/GenBank/DDBJ databases">
        <title>Draft genome sequence of Aduncisulcus paluster, a free-living microaerophilic Fornicata.</title>
        <authorList>
            <person name="Yuyama I."/>
            <person name="Kume K."/>
            <person name="Tamura T."/>
            <person name="Inagaki Y."/>
            <person name="Hashimoto T."/>
        </authorList>
    </citation>
    <scope>NUCLEOTIDE SEQUENCE</scope>
    <source>
        <strain evidence="2">NY0171</strain>
    </source>
</reference>
<dbReference type="Proteomes" id="UP001057375">
    <property type="component" value="Unassembled WGS sequence"/>
</dbReference>
<protein>
    <submittedName>
        <fullName evidence="2">Uncharacterized protein</fullName>
    </submittedName>
</protein>
<name>A0ABQ5JSY0_9EUKA</name>
<dbReference type="CDD" id="cd22265">
    <property type="entry name" value="UDM1_RNF168"/>
    <property type="match status" value="1"/>
</dbReference>
<dbReference type="EMBL" id="BQXS01011478">
    <property type="protein sequence ID" value="GKT13127.1"/>
    <property type="molecule type" value="Genomic_DNA"/>
</dbReference>
<proteinExistence type="predicted"/>
<feature type="compositionally biased region" description="Low complexity" evidence="1">
    <location>
        <begin position="412"/>
        <end position="424"/>
    </location>
</feature>
<gene>
    <name evidence="2" type="ORF">ADUPG1_010199</name>
</gene>
<accession>A0ABQ5JSY0</accession>
<feature type="region of interest" description="Disordered" evidence="1">
    <location>
        <begin position="402"/>
        <end position="424"/>
    </location>
</feature>
<organism evidence="2 3">
    <name type="scientific">Aduncisulcus paluster</name>
    <dbReference type="NCBI Taxonomy" id="2918883"/>
    <lineage>
        <taxon>Eukaryota</taxon>
        <taxon>Metamonada</taxon>
        <taxon>Carpediemonas-like organisms</taxon>
        <taxon>Aduncisulcus</taxon>
    </lineage>
</organism>
<comment type="caution">
    <text evidence="2">The sequence shown here is derived from an EMBL/GenBank/DDBJ whole genome shotgun (WGS) entry which is preliminary data.</text>
</comment>
<feature type="region of interest" description="Disordered" evidence="1">
    <location>
        <begin position="574"/>
        <end position="597"/>
    </location>
</feature>
<evidence type="ECO:0000313" key="3">
    <source>
        <dbReference type="Proteomes" id="UP001057375"/>
    </source>
</evidence>
<keyword evidence="3" id="KW-1185">Reference proteome</keyword>